<feature type="compositionally biased region" description="Polar residues" evidence="1">
    <location>
        <begin position="46"/>
        <end position="55"/>
    </location>
</feature>
<feature type="compositionally biased region" description="Basic residues" evidence="1">
    <location>
        <begin position="194"/>
        <end position="206"/>
    </location>
</feature>
<organism evidence="2 3">
    <name type="scientific">Paraburkholderia metrosideri</name>
    <dbReference type="NCBI Taxonomy" id="580937"/>
    <lineage>
        <taxon>Bacteria</taxon>
        <taxon>Pseudomonadati</taxon>
        <taxon>Pseudomonadota</taxon>
        <taxon>Betaproteobacteria</taxon>
        <taxon>Burkholderiales</taxon>
        <taxon>Burkholderiaceae</taxon>
        <taxon>Paraburkholderia</taxon>
    </lineage>
</organism>
<name>A0ABW9E089_9BURK</name>
<accession>A0ABW9E089</accession>
<feature type="compositionally biased region" description="Low complexity" evidence="1">
    <location>
        <begin position="79"/>
        <end position="88"/>
    </location>
</feature>
<gene>
    <name evidence="2" type="ORF">PQQ63_29095</name>
</gene>
<dbReference type="RefSeq" id="WP_408339427.1">
    <property type="nucleotide sequence ID" value="NZ_JAQQCF010000032.1"/>
</dbReference>
<evidence type="ECO:0000313" key="3">
    <source>
        <dbReference type="Proteomes" id="UP001629432"/>
    </source>
</evidence>
<proteinExistence type="predicted"/>
<keyword evidence="3" id="KW-1185">Reference proteome</keyword>
<protein>
    <submittedName>
        <fullName evidence="2">Uncharacterized protein</fullName>
    </submittedName>
</protein>
<evidence type="ECO:0000313" key="2">
    <source>
        <dbReference type="EMBL" id="MFM0640760.1"/>
    </source>
</evidence>
<dbReference type="EMBL" id="JAQQCF010000032">
    <property type="protein sequence ID" value="MFM0640760.1"/>
    <property type="molecule type" value="Genomic_DNA"/>
</dbReference>
<feature type="region of interest" description="Disordered" evidence="1">
    <location>
        <begin position="128"/>
        <end position="206"/>
    </location>
</feature>
<feature type="compositionally biased region" description="Polar residues" evidence="1">
    <location>
        <begin position="95"/>
        <end position="105"/>
    </location>
</feature>
<reference evidence="2 3" key="1">
    <citation type="journal article" date="2024" name="Chem. Sci.">
        <title>Discovery of megapolipeptins by genome mining of a Burkholderiales bacteria collection.</title>
        <authorList>
            <person name="Paulo B.S."/>
            <person name="Recchia M.J.J."/>
            <person name="Lee S."/>
            <person name="Fergusson C.H."/>
            <person name="Romanowski S.B."/>
            <person name="Hernandez A."/>
            <person name="Krull N."/>
            <person name="Liu D.Y."/>
            <person name="Cavanagh H."/>
            <person name="Bos A."/>
            <person name="Gray C.A."/>
            <person name="Murphy B.T."/>
            <person name="Linington R.G."/>
            <person name="Eustaquio A.S."/>
        </authorList>
    </citation>
    <scope>NUCLEOTIDE SEQUENCE [LARGE SCALE GENOMIC DNA]</scope>
    <source>
        <strain evidence="2 3">RL17-338-BIC-A</strain>
    </source>
</reference>
<comment type="caution">
    <text evidence="2">The sequence shown here is derived from an EMBL/GenBank/DDBJ whole genome shotgun (WGS) entry which is preliminary data.</text>
</comment>
<feature type="compositionally biased region" description="Low complexity" evidence="1">
    <location>
        <begin position="178"/>
        <end position="193"/>
    </location>
</feature>
<feature type="compositionally biased region" description="Basic and acidic residues" evidence="1">
    <location>
        <begin position="147"/>
        <end position="158"/>
    </location>
</feature>
<feature type="region of interest" description="Disordered" evidence="1">
    <location>
        <begin position="1"/>
        <end position="116"/>
    </location>
</feature>
<dbReference type="Proteomes" id="UP001629432">
    <property type="component" value="Unassembled WGS sequence"/>
</dbReference>
<evidence type="ECO:0000256" key="1">
    <source>
        <dbReference type="SAM" id="MobiDB-lite"/>
    </source>
</evidence>
<feature type="compositionally biased region" description="Basic and acidic residues" evidence="1">
    <location>
        <begin position="1"/>
        <end position="11"/>
    </location>
</feature>
<sequence length="206" mass="22684">MPAPHRGDANKPIRFQGKAKVQSKERPNAKSKKQKKQDQRKANAKSVQKNAPSRQRNQRKANTAGKHKTSAAKANNPQKDTPTKSTTPKKPPVGQSKTASTASNPKTKKPTLARVKIPLYESNTHILELSQKPTYNPPNALPLARKTGCDRRQQEKNRRQVKPCLTPKGSARLPAPPAARTVPRAKQTSSPAPRCKRKKPPKSNSP</sequence>